<evidence type="ECO:0000313" key="2">
    <source>
        <dbReference type="Proteomes" id="UP001440599"/>
    </source>
</evidence>
<dbReference type="InterPro" id="IPR045633">
    <property type="entry name" value="DUF6414"/>
</dbReference>
<dbReference type="RefSeq" id="WP_349141283.1">
    <property type="nucleotide sequence ID" value="NZ_JBBMFT010000013.1"/>
</dbReference>
<accession>A0ABV1ES44</accession>
<protein>
    <submittedName>
        <fullName evidence="1">Uncharacterized protein</fullName>
    </submittedName>
</protein>
<name>A0ABV1ES44_9FIRM</name>
<gene>
    <name evidence="1" type="ORF">WMO45_12935</name>
</gene>
<evidence type="ECO:0000313" key="1">
    <source>
        <dbReference type="EMBL" id="MEQ2457426.1"/>
    </source>
</evidence>
<dbReference type="Proteomes" id="UP001440599">
    <property type="component" value="Unassembled WGS sequence"/>
</dbReference>
<sequence>MKRFLYYNQDSVNSLLAQIEQGLLIKKDSGKEETTSLSSTAEMRSDITGDLSAKVLGIGASVQGDIQASDADTEITTKMIRNIQEKALHDYAFEKVYEYIIGNDMIKNEDPKIGDYILINEVPTFLDFNYFQALFAENGAVKLANDQSKKQIDDLLTELRQSVPKGTQIPAPIKAQIKELENKIKSAEPERKEMAKTIEAIRNTLPYNRFVMTDNMLIPLDDENFRDDPNIVAFKYGGCISALGYVTNIVIESESVTPDNDFAPLYDAINKIMLSMFHNKKKIYIVHPIALYY</sequence>
<keyword evidence="2" id="KW-1185">Reference proteome</keyword>
<dbReference type="Pfam" id="PF19952">
    <property type="entry name" value="DUF6414"/>
    <property type="match status" value="1"/>
</dbReference>
<comment type="caution">
    <text evidence="1">The sequence shown here is derived from an EMBL/GenBank/DDBJ whole genome shotgun (WGS) entry which is preliminary data.</text>
</comment>
<organism evidence="1 2">
    <name type="scientific">Flavonifractor hominis</name>
    <dbReference type="NCBI Taxonomy" id="3133178"/>
    <lineage>
        <taxon>Bacteria</taxon>
        <taxon>Bacillati</taxon>
        <taxon>Bacillota</taxon>
        <taxon>Clostridia</taxon>
        <taxon>Eubacteriales</taxon>
        <taxon>Oscillospiraceae</taxon>
        <taxon>Flavonifractor</taxon>
    </lineage>
</organism>
<reference evidence="1 2" key="1">
    <citation type="submission" date="2024-03" db="EMBL/GenBank/DDBJ databases">
        <title>Human intestinal bacterial collection.</title>
        <authorList>
            <person name="Pauvert C."/>
            <person name="Hitch T.C.A."/>
            <person name="Clavel T."/>
        </authorList>
    </citation>
    <scope>NUCLEOTIDE SEQUENCE [LARGE SCALE GENOMIC DNA]</scope>
    <source>
        <strain evidence="1 2">CLA-AP-H34</strain>
    </source>
</reference>
<proteinExistence type="predicted"/>
<dbReference type="EMBL" id="JBBMFT010000013">
    <property type="protein sequence ID" value="MEQ2457426.1"/>
    <property type="molecule type" value="Genomic_DNA"/>
</dbReference>